<dbReference type="OrthoDB" id="2689990at2759"/>
<dbReference type="Proteomes" id="UP000054538">
    <property type="component" value="Unassembled WGS sequence"/>
</dbReference>
<sequence length="168" mass="18721">MSYKDWSQAYPCFIYLICKFLPGPDTGCIADLWQTHHNHIASHPNFFFHFQLYLHYNISIHHNYITCIDFLPSDWHHDVWDEIIDDFCTCSLVPSSIPSHAPSTSSLIIPFHSAHGDSSFPTHAPPPLPPLMERPTVTSVSSVDPSTAIPVPATPLTPVSSLLSMALG</sequence>
<dbReference type="HOGENOM" id="CLU_1587031_0_0_1"/>
<evidence type="ECO:0000313" key="2">
    <source>
        <dbReference type="Proteomes" id="UP000054538"/>
    </source>
</evidence>
<name>A0A0D0CXW0_9AGAM</name>
<dbReference type="STRING" id="930991.A0A0D0CXW0"/>
<proteinExistence type="predicted"/>
<accession>A0A0D0CXW0</accession>
<dbReference type="AlphaFoldDB" id="A0A0D0CXW0"/>
<dbReference type="EMBL" id="KN827719">
    <property type="protein sequence ID" value="KIK76016.1"/>
    <property type="molecule type" value="Genomic_DNA"/>
</dbReference>
<reference evidence="1 2" key="1">
    <citation type="submission" date="2014-04" db="EMBL/GenBank/DDBJ databases">
        <authorList>
            <consortium name="DOE Joint Genome Institute"/>
            <person name="Kuo A."/>
            <person name="Kohler A."/>
            <person name="Jargeat P."/>
            <person name="Nagy L.G."/>
            <person name="Floudas D."/>
            <person name="Copeland A."/>
            <person name="Barry K.W."/>
            <person name="Cichocki N."/>
            <person name="Veneault-Fourrey C."/>
            <person name="LaButti K."/>
            <person name="Lindquist E.A."/>
            <person name="Lipzen A."/>
            <person name="Lundell T."/>
            <person name="Morin E."/>
            <person name="Murat C."/>
            <person name="Sun H."/>
            <person name="Tunlid A."/>
            <person name="Henrissat B."/>
            <person name="Grigoriev I.V."/>
            <person name="Hibbett D.S."/>
            <person name="Martin F."/>
            <person name="Nordberg H.P."/>
            <person name="Cantor M.N."/>
            <person name="Hua S.X."/>
        </authorList>
    </citation>
    <scope>NUCLEOTIDE SEQUENCE [LARGE SCALE GENOMIC DNA]</scope>
    <source>
        <strain evidence="1 2">Ve08.2h10</strain>
    </source>
</reference>
<protein>
    <submittedName>
        <fullName evidence="1">Uncharacterized protein</fullName>
    </submittedName>
</protein>
<keyword evidence="2" id="KW-1185">Reference proteome</keyword>
<reference evidence="2" key="2">
    <citation type="submission" date="2015-01" db="EMBL/GenBank/DDBJ databases">
        <title>Evolutionary Origins and Diversification of the Mycorrhizal Mutualists.</title>
        <authorList>
            <consortium name="DOE Joint Genome Institute"/>
            <consortium name="Mycorrhizal Genomics Consortium"/>
            <person name="Kohler A."/>
            <person name="Kuo A."/>
            <person name="Nagy L.G."/>
            <person name="Floudas D."/>
            <person name="Copeland A."/>
            <person name="Barry K.W."/>
            <person name="Cichocki N."/>
            <person name="Veneault-Fourrey C."/>
            <person name="LaButti K."/>
            <person name="Lindquist E.A."/>
            <person name="Lipzen A."/>
            <person name="Lundell T."/>
            <person name="Morin E."/>
            <person name="Murat C."/>
            <person name="Riley R."/>
            <person name="Ohm R."/>
            <person name="Sun H."/>
            <person name="Tunlid A."/>
            <person name="Henrissat B."/>
            <person name="Grigoriev I.V."/>
            <person name="Hibbett D.S."/>
            <person name="Martin F."/>
        </authorList>
    </citation>
    <scope>NUCLEOTIDE SEQUENCE [LARGE SCALE GENOMIC DNA]</scope>
    <source>
        <strain evidence="2">Ve08.2h10</strain>
    </source>
</reference>
<evidence type="ECO:0000313" key="1">
    <source>
        <dbReference type="EMBL" id="KIK76016.1"/>
    </source>
</evidence>
<gene>
    <name evidence="1" type="ORF">PAXRUDRAFT_783331</name>
</gene>
<organism evidence="1 2">
    <name type="scientific">Paxillus rubicundulus Ve08.2h10</name>
    <dbReference type="NCBI Taxonomy" id="930991"/>
    <lineage>
        <taxon>Eukaryota</taxon>
        <taxon>Fungi</taxon>
        <taxon>Dikarya</taxon>
        <taxon>Basidiomycota</taxon>
        <taxon>Agaricomycotina</taxon>
        <taxon>Agaricomycetes</taxon>
        <taxon>Agaricomycetidae</taxon>
        <taxon>Boletales</taxon>
        <taxon>Paxilineae</taxon>
        <taxon>Paxillaceae</taxon>
        <taxon>Paxillus</taxon>
    </lineage>
</organism>
<dbReference type="InParanoid" id="A0A0D0CXW0"/>